<dbReference type="OrthoDB" id="5966174at2759"/>
<feature type="compositionally biased region" description="Polar residues" evidence="1">
    <location>
        <begin position="1021"/>
        <end position="1039"/>
    </location>
</feature>
<feature type="region of interest" description="Disordered" evidence="1">
    <location>
        <begin position="34"/>
        <end position="101"/>
    </location>
</feature>
<feature type="compositionally biased region" description="Basic and acidic residues" evidence="1">
    <location>
        <begin position="992"/>
        <end position="1010"/>
    </location>
</feature>
<feature type="compositionally biased region" description="Acidic residues" evidence="1">
    <location>
        <begin position="39"/>
        <end position="58"/>
    </location>
</feature>
<feature type="compositionally biased region" description="Basic and acidic residues" evidence="1">
    <location>
        <begin position="1042"/>
        <end position="1052"/>
    </location>
</feature>
<dbReference type="GO" id="GO:0019902">
    <property type="term" value="F:phosphatase binding"/>
    <property type="evidence" value="ECO:0007669"/>
    <property type="project" value="TreeGrafter"/>
</dbReference>
<accession>A0A9Q0YLA9</accession>
<feature type="compositionally biased region" description="Basic and acidic residues" evidence="1">
    <location>
        <begin position="2011"/>
        <end position="2022"/>
    </location>
</feature>
<evidence type="ECO:0000313" key="2">
    <source>
        <dbReference type="EMBL" id="KAJ8022197.1"/>
    </source>
</evidence>
<dbReference type="Proteomes" id="UP001152320">
    <property type="component" value="Chromosome 21"/>
</dbReference>
<dbReference type="PANTHER" id="PTHR22028:SF9">
    <property type="entry name" value="SFI1 SPINDLE BODY DOMAIN-CONTAINING PROTEIN"/>
    <property type="match status" value="1"/>
</dbReference>
<evidence type="ECO:0000313" key="3">
    <source>
        <dbReference type="Proteomes" id="UP001152320"/>
    </source>
</evidence>
<organism evidence="2 3">
    <name type="scientific">Holothuria leucospilota</name>
    <name type="common">Black long sea cucumber</name>
    <name type="synonym">Mertensiothuria leucospilota</name>
    <dbReference type="NCBI Taxonomy" id="206669"/>
    <lineage>
        <taxon>Eukaryota</taxon>
        <taxon>Metazoa</taxon>
        <taxon>Echinodermata</taxon>
        <taxon>Eleutherozoa</taxon>
        <taxon>Echinozoa</taxon>
        <taxon>Holothuroidea</taxon>
        <taxon>Aspidochirotacea</taxon>
        <taxon>Aspidochirotida</taxon>
        <taxon>Holothuriidae</taxon>
        <taxon>Holothuria</taxon>
    </lineage>
</organism>
<feature type="region of interest" description="Disordered" evidence="1">
    <location>
        <begin position="123"/>
        <end position="173"/>
    </location>
</feature>
<feature type="compositionally biased region" description="Basic and acidic residues" evidence="1">
    <location>
        <begin position="158"/>
        <end position="170"/>
    </location>
</feature>
<protein>
    <recommendedName>
        <fullName evidence="4">Sfi1 spindle body domain-containing protein</fullName>
    </recommendedName>
</protein>
<comment type="caution">
    <text evidence="2">The sequence shown here is derived from an EMBL/GenBank/DDBJ whole genome shotgun (WGS) entry which is preliminary data.</text>
</comment>
<feature type="region of interest" description="Disordered" evidence="1">
    <location>
        <begin position="739"/>
        <end position="776"/>
    </location>
</feature>
<dbReference type="PANTHER" id="PTHR22028">
    <property type="entry name" value="SFI1 SPINDLE BODY DOMAIN-CONTAINING PROTEIN-RELATED"/>
    <property type="match status" value="1"/>
</dbReference>
<feature type="compositionally biased region" description="Basic and acidic residues" evidence="1">
    <location>
        <begin position="909"/>
        <end position="939"/>
    </location>
</feature>
<feature type="compositionally biased region" description="Polar residues" evidence="1">
    <location>
        <begin position="83"/>
        <end position="96"/>
    </location>
</feature>
<feature type="region of interest" description="Disordered" evidence="1">
    <location>
        <begin position="976"/>
        <end position="1052"/>
    </location>
</feature>
<name>A0A9Q0YLA9_HOLLE</name>
<dbReference type="InterPro" id="IPR052270">
    <property type="entry name" value="CACF_protein"/>
</dbReference>
<evidence type="ECO:0008006" key="4">
    <source>
        <dbReference type="Google" id="ProtNLM"/>
    </source>
</evidence>
<dbReference type="EMBL" id="JAIZAY010000021">
    <property type="protein sequence ID" value="KAJ8022197.1"/>
    <property type="molecule type" value="Genomic_DNA"/>
</dbReference>
<keyword evidence="3" id="KW-1185">Reference proteome</keyword>
<feature type="compositionally biased region" description="Polar residues" evidence="1">
    <location>
        <begin position="749"/>
        <end position="772"/>
    </location>
</feature>
<feature type="region of interest" description="Disordered" evidence="1">
    <location>
        <begin position="1070"/>
        <end position="1093"/>
    </location>
</feature>
<feature type="region of interest" description="Disordered" evidence="1">
    <location>
        <begin position="2001"/>
        <end position="2025"/>
    </location>
</feature>
<reference evidence="2" key="1">
    <citation type="submission" date="2021-10" db="EMBL/GenBank/DDBJ databases">
        <title>Tropical sea cucumber genome reveals ecological adaptation and Cuvierian tubules defense mechanism.</title>
        <authorList>
            <person name="Chen T."/>
        </authorList>
    </citation>
    <scope>NUCLEOTIDE SEQUENCE</scope>
    <source>
        <strain evidence="2">Nanhai2018</strain>
        <tissue evidence="2">Muscle</tissue>
    </source>
</reference>
<sequence>MKTAASASPWDKEPSSHGKQTNLFYRSLHESSWYHPSSDEETWIDSDSEDEDSQEEEEAVKILGLRTAPNFKRRADRAGAHGHNSSSFAQLKSSQMKRGLSEHTELMDISSYFEKPKFSSTKLIQNSRSGKRKNVKFETNRHTSSVTDGRGRKHHQGRVTEIHRRGREEAENGESWYNQRLVDIPLSDVETDWYSRNSEVVTFEKYAALKSDQRVGSKKFSAKGPNDSGRESRDLLNQAKSLHSLDKKLTRKVGRKGSSKVRHEVLSDEARTDHFTRLKTSASEPDSHKEARLGSEGTEGHFTEDISVFEFEEIGNTNFLPEEYKVWLHAPSNSGSLQSRGRGSQDYTSLLHLNGKGSGEDVDHMIGERDLTSSLKHVDSVQDLLLQYEEDLDDLSIPYGVKVFNEEFELGEAKSFPKGGLEYFDEHYYHNPILSPLESESRTLSHEIGLQDEDFKKAHPLQAQFPSYEYSYLKEDVVEQMGSKHLQDFLTAQDFTSEILGPENRVLSRLGLEEATVERMVSDVILSQSEVMSQLVESSPNTTKSPGRTERLSMSCDIESISVPHTEVDGRRQSWTNFEDTLDSLEITSTRGTEPSHHGHKHWDSIAVQTGHNDSVSLSLQELSTQNRSGKAETRSDLTAFSQKLERIRKDDYEREGVPTFNSVDSLLLSRNPKMSSMDRTTNTAPNYSMQKSSVFLEKHVKPKSATSKQKRQLEKTVLNEEASLHPCSESNLFPNSILHSGVSHEKGPNQNSAKKSLKFQLSSENSKSTLTSDHHYHQNNLQEEPLVSTSHSECIQQAGASLDSLKFSSSSRFQELCFNKSSNNANVSEGCDRLASFPERETGNRIERPLGEIENMNMNLPEGMKSSGKSFKSESSFSNASKFPTLSKARDFTQSLHLSELGTSDLEGGGKDVDEAAESRREGGEKGILDSESHDLQRRKTKYQGELWKIQYDQRGQCDKKTVMNDETDVESGIKLTSTFHPEASSSTAKAQRERNESRKAQVGYDHEGQYGSRALFHNLSGNSSDKPVRSSYSQPAVVNSKRDPARPNDVSKEFRGQFVEKCLKTGSKKERLKKDPSGQTEMLSSVHCRPKTPNRSLLQDVTLLSGLGWTTRVRNVLRETPKKERGDMVSKAYWLKRWRISTRVQKMLRAEEEGQMHSAILFHEVSLLHKYLTAWKTIPRRKQHRALKFHQKCLLRKGMRALQTSVREREAKVKCLEERIQHNQMRSSFLKWHSLARHHQDNGLIAVRLHLLSSHFAKWKIYVSDRRVRKEQNKLARVFYEENMLQVSWKILKTVYHKRLAAQQQDRRCLLGKVIRSWRHGAKLSRLETIEDHHKAQEFRRSSLLRTYLVLWREEVVISKARRKLEVVSLSFAFDLWKLKLERKNLVTRIVASKLRRAAKLRALSIWKKKTHENRERRIEGTRILETFVQRWLFQAWKKFVKERTELRSKALLWNRQSHLRSKMQVFIRWRSKTQGKQQMRALEEHKRQLLVEKFVKRWRHIVKVKQDEVEVQIFQQKRRLRIVKAAFNTWVTTFDQTVKDKQRAADAQETLAQNKFHRAFLSWRLVARESTVIKPLLQKRRLKMMSSIFTSWHKLAQQKKTALQMHEQKNHRTLGLAYYAWRQKYLGILQQRIVVQSHERNHLQRVFRAWHLVSKRKKLAEKFALGCKEEVLKRSFVEWKEKTGEMEMRRERARGSEEVKEHKKAAVNRKMKMILSRWHQYAKYSFQRSLELFTHSLQMTFPRAYSEVTSDISRLAVASESSHFSDTQQFSVVDSGYHGNHATQTGPTMDGIYIQATSDEISATEFSDADIMSYQSFKTFSEENENSVSSSPRHSGTVKCYEYSSSQSFMQLGCTPNLEETHLLEGEQFKFANSYSVDVSTSEENNANEGNSSNGNYIFAEEELVSSITRNEYYQQHWSVAIQSSSNVVELSSEPGTSMKALSNSASSETGASSSSSLHLCTVKYQLLEGNALRDIWLGEAGERSDRDSLGEMSIRELEELDEEDGERGDMPQEDEKFPRGTVQTSRAELLTYMIKFWRLWPASAAFLQWLAYTTYRNTERQKIEKFSNGLEKRRLQRCFQVWKKRSELSARARKHEETLKLRRYFGALRDYHCVEKRQREDNRLATRWRYERSLADSFHCWKLRVLKIHTVGVIVPSWEQYIDKARLLQVRAADWTQMVQSKNVQECFIFWKLRFWQQVQVRAHHERILKLRFRVLKGTLEPGCSGFRLESGDAFNRINFSSVDRSHWSFVCWSEWTQQNAILQEAVIQVRNISQKKILKLSFTKWQQRLEAKRKLVLLMQRQQLDLVKVYFMRWKDFVERSRQEKKRQRELMQQVVSQWISICAHGKKSRDLAQQSLHRWHQLVIRSQQLSQLGCEFTKRTNDRFLQACWKRWKDASQKWKTAEEFWESSSKKCFFTRWSSLTLERKKRLAKLDHFQAEHKRKLANQRARQKLMSDCQEKRNISCLKEAFSSWKRQTNQLQKVDDIYHRHLLKRNFRAWCDFHRKKKQLNIHAVDAQAKFEFNQFMQALPGSERFVTVDSVRGNGRDVCNQRLKVCFKIWKIRLLARETERQRVKMLTQRAVDRWKEMVKMRRYQRQVEDELEVLAGRYHSQRLRRAVFVAWRQEAGFQKHSREREEYLSQKFGNLWLKITSQRIIAEQMDRYWTLKKRWLRWRKVSIQSEVSKKFLKEDEANLCLEVFLAWKNAAEEGILQSDQ</sequence>
<evidence type="ECO:0000256" key="1">
    <source>
        <dbReference type="SAM" id="MobiDB-lite"/>
    </source>
</evidence>
<gene>
    <name evidence="2" type="ORF">HOLleu_39611</name>
</gene>
<feature type="compositionally biased region" description="Polar residues" evidence="1">
    <location>
        <begin position="976"/>
        <end position="991"/>
    </location>
</feature>
<feature type="region of interest" description="Disordered" evidence="1">
    <location>
        <begin position="901"/>
        <end position="939"/>
    </location>
</feature>
<feature type="region of interest" description="Disordered" evidence="1">
    <location>
        <begin position="1"/>
        <end position="22"/>
    </location>
</feature>
<proteinExistence type="predicted"/>